<accession>A0A0E0HZB6</accession>
<keyword evidence="3" id="KW-1185">Reference proteome</keyword>
<dbReference type="EnsemblPlants" id="ONIVA07G09240.2">
    <property type="protein sequence ID" value="ONIVA07G09240.2"/>
    <property type="gene ID" value="ONIVA07G09240"/>
</dbReference>
<organism evidence="2">
    <name type="scientific">Oryza nivara</name>
    <name type="common">Indian wild rice</name>
    <name type="synonym">Oryza sativa f. spontanea</name>
    <dbReference type="NCBI Taxonomy" id="4536"/>
    <lineage>
        <taxon>Eukaryota</taxon>
        <taxon>Viridiplantae</taxon>
        <taxon>Streptophyta</taxon>
        <taxon>Embryophyta</taxon>
        <taxon>Tracheophyta</taxon>
        <taxon>Spermatophyta</taxon>
        <taxon>Magnoliopsida</taxon>
        <taxon>Liliopsida</taxon>
        <taxon>Poales</taxon>
        <taxon>Poaceae</taxon>
        <taxon>BOP clade</taxon>
        <taxon>Oryzoideae</taxon>
        <taxon>Oryzeae</taxon>
        <taxon>Oryzinae</taxon>
        <taxon>Oryza</taxon>
    </lineage>
</organism>
<protein>
    <submittedName>
        <fullName evidence="2">Uncharacterized protein</fullName>
    </submittedName>
</protein>
<evidence type="ECO:0000313" key="3">
    <source>
        <dbReference type="Proteomes" id="UP000006591"/>
    </source>
</evidence>
<dbReference type="Gramene" id="ONIVA07G09240.2">
    <property type="protein sequence ID" value="ONIVA07G09240.2"/>
    <property type="gene ID" value="ONIVA07G09240"/>
</dbReference>
<evidence type="ECO:0000256" key="1">
    <source>
        <dbReference type="SAM" id="Phobius"/>
    </source>
</evidence>
<evidence type="ECO:0000313" key="2">
    <source>
        <dbReference type="EnsemblPlants" id="ONIVA07G09240.2"/>
    </source>
</evidence>
<dbReference type="HOGENOM" id="CLU_2762160_0_0_1"/>
<dbReference type="AlphaFoldDB" id="A0A0E0HZB6"/>
<keyword evidence="1" id="KW-0472">Membrane</keyword>
<name>A0A0E0HZB6_ORYNI</name>
<proteinExistence type="predicted"/>
<reference evidence="2" key="1">
    <citation type="submission" date="2015-04" db="UniProtKB">
        <authorList>
            <consortium name="EnsemblPlants"/>
        </authorList>
    </citation>
    <scope>IDENTIFICATION</scope>
    <source>
        <strain evidence="2">SL10</strain>
    </source>
</reference>
<keyword evidence="1" id="KW-0812">Transmembrane</keyword>
<reference evidence="2" key="2">
    <citation type="submission" date="2018-04" db="EMBL/GenBank/DDBJ databases">
        <title>OnivRS2 (Oryza nivara Reference Sequence Version 2).</title>
        <authorList>
            <person name="Zhang J."/>
            <person name="Kudrna D."/>
            <person name="Lee S."/>
            <person name="Talag J."/>
            <person name="Rajasekar S."/>
            <person name="Welchert J."/>
            <person name="Hsing Y.-I."/>
            <person name="Wing R.A."/>
        </authorList>
    </citation>
    <scope>NUCLEOTIDE SEQUENCE [LARGE SCALE GENOMIC DNA]</scope>
    <source>
        <strain evidence="2">SL10</strain>
    </source>
</reference>
<keyword evidence="1" id="KW-1133">Transmembrane helix</keyword>
<feature type="transmembrane region" description="Helical" evidence="1">
    <location>
        <begin position="17"/>
        <end position="34"/>
    </location>
</feature>
<dbReference type="Proteomes" id="UP000006591">
    <property type="component" value="Chromosome 7"/>
</dbReference>
<sequence>MLKCAVRTIFLHFQQKIIFLSTVFFQNLVLHLLIHLKKILQAFYCSMEETIVVCRKLLWCVGTFGGSMEA</sequence>